<dbReference type="NCBIfam" id="TIGR02532">
    <property type="entry name" value="IV_pilin_GFxxxE"/>
    <property type="match status" value="1"/>
</dbReference>
<feature type="transmembrane region" description="Helical" evidence="2">
    <location>
        <begin position="12"/>
        <end position="30"/>
    </location>
</feature>
<dbReference type="RefSeq" id="WP_080158407.1">
    <property type="nucleotide sequence ID" value="NZ_FUZI01000006.1"/>
</dbReference>
<evidence type="ECO:0000256" key="1">
    <source>
        <dbReference type="ARBA" id="ARBA00022481"/>
    </source>
</evidence>
<evidence type="ECO:0000313" key="3">
    <source>
        <dbReference type="EMBL" id="SKC33434.1"/>
    </source>
</evidence>
<dbReference type="GO" id="GO:0015628">
    <property type="term" value="P:protein secretion by the type II secretion system"/>
    <property type="evidence" value="ECO:0007669"/>
    <property type="project" value="InterPro"/>
</dbReference>
<proteinExistence type="predicted"/>
<dbReference type="Gene3D" id="3.30.700.10">
    <property type="entry name" value="Glycoprotein, Type 4 Pilin"/>
    <property type="match status" value="1"/>
</dbReference>
<evidence type="ECO:0000313" key="4">
    <source>
        <dbReference type="Proteomes" id="UP000189966"/>
    </source>
</evidence>
<organism evidence="3 4">
    <name type="scientific">Photobacterium piscicola</name>
    <dbReference type="NCBI Taxonomy" id="1378299"/>
    <lineage>
        <taxon>Bacteria</taxon>
        <taxon>Pseudomonadati</taxon>
        <taxon>Pseudomonadota</taxon>
        <taxon>Gammaproteobacteria</taxon>
        <taxon>Vibrionales</taxon>
        <taxon>Vibrionaceae</taxon>
        <taxon>Photobacterium</taxon>
    </lineage>
</organism>
<dbReference type="GO" id="GO:0015627">
    <property type="term" value="C:type II protein secretion system complex"/>
    <property type="evidence" value="ECO:0007669"/>
    <property type="project" value="InterPro"/>
</dbReference>
<dbReference type="InterPro" id="IPR012902">
    <property type="entry name" value="N_methyl_site"/>
</dbReference>
<dbReference type="InterPro" id="IPR045584">
    <property type="entry name" value="Pilin-like"/>
</dbReference>
<dbReference type="PANTHER" id="PTHR30093">
    <property type="entry name" value="GENERAL SECRETION PATHWAY PROTEIN G"/>
    <property type="match status" value="1"/>
</dbReference>
<keyword evidence="2" id="KW-0812">Transmembrane</keyword>
<accession>A0A1T5I2V8</accession>
<dbReference type="Proteomes" id="UP000189966">
    <property type="component" value="Unassembled WGS sequence"/>
</dbReference>
<evidence type="ECO:0000256" key="2">
    <source>
        <dbReference type="SAM" id="Phobius"/>
    </source>
</evidence>
<dbReference type="Pfam" id="PF07963">
    <property type="entry name" value="N_methyl"/>
    <property type="match status" value="1"/>
</dbReference>
<keyword evidence="2" id="KW-0472">Membrane</keyword>
<dbReference type="GO" id="GO:0043683">
    <property type="term" value="P:type IV pilus assembly"/>
    <property type="evidence" value="ECO:0007669"/>
    <property type="project" value="InterPro"/>
</dbReference>
<dbReference type="OrthoDB" id="5906095at2"/>
<dbReference type="AlphaFoldDB" id="A0A1T5I2V8"/>
<dbReference type="PANTHER" id="PTHR30093:SF47">
    <property type="entry name" value="TYPE IV PILUS NON-CORE MINOR PILIN PILE"/>
    <property type="match status" value="1"/>
</dbReference>
<sequence>MIKQKGVTLIEMLIVVAVIGVLTAIAYPSYQDHVLKGHRTQAMGDLIMIQLAMEDKRTGGTDYSDHNGIGHSLIISSLCPACANDERYNYEIEATAVSYAIKALPKLTQQNDECGLLSVDQTSKGSPAKCW</sequence>
<dbReference type="SUPFAM" id="SSF54523">
    <property type="entry name" value="Pili subunits"/>
    <property type="match status" value="1"/>
</dbReference>
<dbReference type="EMBL" id="FUZI01000006">
    <property type="protein sequence ID" value="SKC33434.1"/>
    <property type="molecule type" value="Genomic_DNA"/>
</dbReference>
<dbReference type="InterPro" id="IPR031982">
    <property type="entry name" value="PilE-like"/>
</dbReference>
<dbReference type="Pfam" id="PF16732">
    <property type="entry name" value="ComP_DUS"/>
    <property type="match status" value="1"/>
</dbReference>
<keyword evidence="1" id="KW-0488">Methylation</keyword>
<gene>
    <name evidence="3" type="primary">pilE</name>
    <name evidence="3" type="ORF">CZ809_03024</name>
</gene>
<protein>
    <submittedName>
        <fullName evidence="3">Fimbrial protein</fullName>
    </submittedName>
</protein>
<dbReference type="PROSITE" id="PS00409">
    <property type="entry name" value="PROKAR_NTER_METHYL"/>
    <property type="match status" value="1"/>
</dbReference>
<dbReference type="InterPro" id="IPR000983">
    <property type="entry name" value="Bac_GSPG_pilin"/>
</dbReference>
<reference evidence="3 4" key="1">
    <citation type="submission" date="2017-02" db="EMBL/GenBank/DDBJ databases">
        <authorList>
            <person name="Peterson S.W."/>
        </authorList>
    </citation>
    <scope>NUCLEOTIDE SEQUENCE [LARGE SCALE GENOMIC DNA]</scope>
    <source>
        <strain evidence="4">type strain: NCCB 100098</strain>
    </source>
</reference>
<name>A0A1T5I2V8_9GAMM</name>
<dbReference type="PRINTS" id="PR00813">
    <property type="entry name" value="BCTERIALGSPG"/>
</dbReference>
<keyword evidence="2" id="KW-1133">Transmembrane helix</keyword>